<dbReference type="Gene3D" id="3.10.100.10">
    <property type="entry name" value="Mannose-Binding Protein A, subunit A"/>
    <property type="match status" value="2"/>
</dbReference>
<evidence type="ECO:0000256" key="1">
    <source>
        <dbReference type="ARBA" id="ARBA00023157"/>
    </source>
</evidence>
<evidence type="ECO:0000313" key="5">
    <source>
        <dbReference type="EMBL" id="PIC43997.1"/>
    </source>
</evidence>
<dbReference type="Proteomes" id="UP000230233">
    <property type="component" value="Chromosome II"/>
</dbReference>
<proteinExistence type="predicted"/>
<dbReference type="PANTHER" id="PTHR22991">
    <property type="entry name" value="PROTEIN CBG13490"/>
    <property type="match status" value="1"/>
</dbReference>
<dbReference type="Gene3D" id="2.60.120.290">
    <property type="entry name" value="Spermadhesin, CUB domain"/>
    <property type="match status" value="1"/>
</dbReference>
<evidence type="ECO:0000259" key="3">
    <source>
        <dbReference type="PROSITE" id="PS01180"/>
    </source>
</evidence>
<keyword evidence="6" id="KW-1185">Reference proteome</keyword>
<keyword evidence="1" id="KW-1015">Disulfide bond</keyword>
<dbReference type="InterPro" id="IPR000859">
    <property type="entry name" value="CUB_dom"/>
</dbReference>
<gene>
    <name evidence="5" type="primary">Cnig_chr_II.g4519</name>
    <name evidence="5" type="ORF">B9Z55_004519</name>
</gene>
<dbReference type="PROSITE" id="PS01180">
    <property type="entry name" value="CUB"/>
    <property type="match status" value="1"/>
</dbReference>
<evidence type="ECO:0000313" key="6">
    <source>
        <dbReference type="Proteomes" id="UP000230233"/>
    </source>
</evidence>
<dbReference type="InterPro" id="IPR050976">
    <property type="entry name" value="Snaclec"/>
</dbReference>
<evidence type="ECO:0000259" key="4">
    <source>
        <dbReference type="PROSITE" id="PS50041"/>
    </source>
</evidence>
<feature type="domain" description="C-type lectin" evidence="4">
    <location>
        <begin position="57"/>
        <end position="168"/>
    </location>
</feature>
<evidence type="ECO:0008006" key="7">
    <source>
        <dbReference type="Google" id="ProtNLM"/>
    </source>
</evidence>
<dbReference type="PROSITE" id="PS50041">
    <property type="entry name" value="C_TYPE_LECTIN_2"/>
    <property type="match status" value="2"/>
</dbReference>
<dbReference type="OrthoDB" id="6365689at2759"/>
<dbReference type="InterPro" id="IPR018378">
    <property type="entry name" value="C-type_lectin_CS"/>
</dbReference>
<dbReference type="SUPFAM" id="SSF49854">
    <property type="entry name" value="Spermadhesin, CUB domain"/>
    <property type="match status" value="1"/>
</dbReference>
<dbReference type="PROSITE" id="PS00615">
    <property type="entry name" value="C_TYPE_LECTIN_1"/>
    <property type="match status" value="1"/>
</dbReference>
<dbReference type="Pfam" id="PF00431">
    <property type="entry name" value="CUB"/>
    <property type="match status" value="1"/>
</dbReference>
<dbReference type="CDD" id="cd00041">
    <property type="entry name" value="CUB"/>
    <property type="match status" value="1"/>
</dbReference>
<dbReference type="EMBL" id="PDUG01000002">
    <property type="protein sequence ID" value="PIC43997.1"/>
    <property type="molecule type" value="Genomic_DNA"/>
</dbReference>
<name>A0A2G5UWS1_9PELO</name>
<comment type="caution">
    <text evidence="2">Lacks conserved residue(s) required for the propagation of feature annotation.</text>
</comment>
<dbReference type="SMART" id="SM00034">
    <property type="entry name" value="CLECT"/>
    <property type="match status" value="2"/>
</dbReference>
<dbReference type="SMART" id="SM00042">
    <property type="entry name" value="CUB"/>
    <property type="match status" value="1"/>
</dbReference>
<reference evidence="6" key="1">
    <citation type="submission" date="2017-10" db="EMBL/GenBank/DDBJ databases">
        <title>Rapid genome shrinkage in a self-fertile nematode reveals novel sperm competition proteins.</title>
        <authorList>
            <person name="Yin D."/>
            <person name="Schwarz E.M."/>
            <person name="Thomas C.G."/>
            <person name="Felde R.L."/>
            <person name="Korf I.F."/>
            <person name="Cutter A.D."/>
            <person name="Schartner C.M."/>
            <person name="Ralston E.J."/>
            <person name="Meyer B.J."/>
            <person name="Haag E.S."/>
        </authorList>
    </citation>
    <scope>NUCLEOTIDE SEQUENCE [LARGE SCALE GENOMIC DNA]</scope>
    <source>
        <strain evidence="6">JU1422</strain>
    </source>
</reference>
<dbReference type="PANTHER" id="PTHR22991:SF44">
    <property type="entry name" value="C-TYPE LECTIN-RELATED"/>
    <property type="match status" value="1"/>
</dbReference>
<dbReference type="Pfam" id="PF00059">
    <property type="entry name" value="Lectin_C"/>
    <property type="match status" value="2"/>
</dbReference>
<dbReference type="InterPro" id="IPR016187">
    <property type="entry name" value="CTDL_fold"/>
</dbReference>
<evidence type="ECO:0000256" key="2">
    <source>
        <dbReference type="PROSITE-ProRule" id="PRU00059"/>
    </source>
</evidence>
<comment type="caution">
    <text evidence="5">The sequence shown here is derived from an EMBL/GenBank/DDBJ whole genome shotgun (WGS) entry which is preliminary data.</text>
</comment>
<protein>
    <recommendedName>
        <fullName evidence="7">C-type LECtin</fullName>
    </recommendedName>
</protein>
<dbReference type="AlphaFoldDB" id="A0A2G5UWS1"/>
<feature type="domain" description="CUB" evidence="3">
    <location>
        <begin position="318"/>
        <end position="453"/>
    </location>
</feature>
<dbReference type="InterPro" id="IPR035914">
    <property type="entry name" value="Sperma_CUB_dom_sf"/>
</dbReference>
<dbReference type="STRING" id="1611254.A0A2G5UWS1"/>
<sequence>MFAKLLTDIIFNVLHRFVKDKTSSLLLEMRQLVHLFAIFAGIFCSSSPVCTNGYSLINNKCLKLFSTSMSHRDAVTTCSENFGTVVTVKNAIDNQAIASFVGTSIRHIWLGLYCFQSDVSQCQWDDASGSASDYSNFAQSFPYTDVGNCVYYAVSGSLAGKWISNDCDGDLRPFICEIPTTIQDSCNNFDGNCYYRSEDIGFGGYQSFEQAQDTCEGLCGNLVSIHSPNELRYVKGLYRNRNTPNIYIGALTVSGKYHSWTDGSSWTFGNVDSSSQQSGMCMMMSLQTNGSLTQDAWYPSDCQAFRSFVCKRKAGTQCVGPTPTPSTPDPSVSPDPYVTPSTPYCNSFLMAPSQLTSPGYPGNYTNNLNCSFRLATLGAYRIRLTFNSFNTENNYDKVMVYDGDDSQNSLMGRYSGQPEVPFYLESTGNTMLVTFTTDGSVVGPGFSAYFLSLI</sequence>
<feature type="domain" description="C-type lectin" evidence="4">
    <location>
        <begin position="189"/>
        <end position="311"/>
    </location>
</feature>
<organism evidence="5 6">
    <name type="scientific">Caenorhabditis nigoni</name>
    <dbReference type="NCBI Taxonomy" id="1611254"/>
    <lineage>
        <taxon>Eukaryota</taxon>
        <taxon>Metazoa</taxon>
        <taxon>Ecdysozoa</taxon>
        <taxon>Nematoda</taxon>
        <taxon>Chromadorea</taxon>
        <taxon>Rhabditida</taxon>
        <taxon>Rhabditina</taxon>
        <taxon>Rhabditomorpha</taxon>
        <taxon>Rhabditoidea</taxon>
        <taxon>Rhabditidae</taxon>
        <taxon>Peloderinae</taxon>
        <taxon>Caenorhabditis</taxon>
    </lineage>
</organism>
<dbReference type="CDD" id="cd00037">
    <property type="entry name" value="CLECT"/>
    <property type="match status" value="2"/>
</dbReference>
<dbReference type="InterPro" id="IPR001304">
    <property type="entry name" value="C-type_lectin-like"/>
</dbReference>
<accession>A0A2G5UWS1</accession>
<dbReference type="InterPro" id="IPR016186">
    <property type="entry name" value="C-type_lectin-like/link_sf"/>
</dbReference>
<dbReference type="SUPFAM" id="SSF56436">
    <property type="entry name" value="C-type lectin-like"/>
    <property type="match status" value="2"/>
</dbReference>